<reference evidence="3 4" key="1">
    <citation type="submission" date="2014-02" db="EMBL/GenBank/DDBJ databases">
        <title>The genome announcement of Streptomyces toyocaensis NRRL15009.</title>
        <authorList>
            <person name="Hong H.-J."/>
            <person name="Kwun M.J."/>
        </authorList>
    </citation>
    <scope>NUCLEOTIDE SEQUENCE [LARGE SCALE GENOMIC DNA]</scope>
    <source>
        <strain evidence="3 4">NRRL 15009</strain>
    </source>
</reference>
<name>A0A081XW80_STRTO</name>
<dbReference type="EMBL" id="JFCB01000004">
    <property type="protein sequence ID" value="KES07803.1"/>
    <property type="molecule type" value="Genomic_DNA"/>
</dbReference>
<comment type="caution">
    <text evidence="3">The sequence shown here is derived from an EMBL/GenBank/DDBJ whole genome shotgun (WGS) entry which is preliminary data.</text>
</comment>
<dbReference type="InterPro" id="IPR007157">
    <property type="entry name" value="PspA_VIPP1"/>
</dbReference>
<evidence type="ECO:0000256" key="1">
    <source>
        <dbReference type="ARBA" id="ARBA00043985"/>
    </source>
</evidence>
<organism evidence="3 4">
    <name type="scientific">Streptomyces toyocaensis</name>
    <dbReference type="NCBI Taxonomy" id="55952"/>
    <lineage>
        <taxon>Bacteria</taxon>
        <taxon>Bacillati</taxon>
        <taxon>Actinomycetota</taxon>
        <taxon>Actinomycetes</taxon>
        <taxon>Kitasatosporales</taxon>
        <taxon>Streptomycetaceae</taxon>
        <taxon>Streptomyces</taxon>
    </lineage>
</organism>
<sequence length="255" mass="28156">MTSITQRVTTLFRIKADKALDRAEDPREVLDHSYEQQQHLLQRVRRGVADVATSRKRVELQLSRLQQSTGTLQGQAERALAAGREDLAREALTRRTAVAAQITDLRAQHTSLKDQEDKLTLAAQRLEGKVDAFRTRKETLKAGYTAAEAQTRITEAVTGIGEEMGDVGLAVRRAQDRTEQLQARAGALDELIDSGALDDATLPAGRDDIQAELERVTSGQDVELELARMKEELPAEPAPRAVDTGQARPEQEKKS</sequence>
<dbReference type="STRING" id="55952.BU52_07720"/>
<proteinExistence type="inferred from homology"/>
<dbReference type="OrthoDB" id="9779630at2"/>
<protein>
    <submittedName>
        <fullName evidence="3">Phage-shock protein</fullName>
    </submittedName>
</protein>
<dbReference type="Pfam" id="PF04012">
    <property type="entry name" value="PspA_IM30"/>
    <property type="match status" value="1"/>
</dbReference>
<evidence type="ECO:0000256" key="2">
    <source>
        <dbReference type="SAM" id="MobiDB-lite"/>
    </source>
</evidence>
<dbReference type="PANTHER" id="PTHR31088">
    <property type="entry name" value="MEMBRANE-ASSOCIATED PROTEIN VIPP1, CHLOROPLASTIC"/>
    <property type="match status" value="1"/>
</dbReference>
<dbReference type="AlphaFoldDB" id="A0A081XW80"/>
<comment type="similarity">
    <text evidence="1">Belongs to the PspA/Vipp/IM30 family.</text>
</comment>
<dbReference type="PANTHER" id="PTHR31088:SF6">
    <property type="entry name" value="PHAGE SHOCK PROTEIN A"/>
    <property type="match status" value="1"/>
</dbReference>
<feature type="region of interest" description="Disordered" evidence="2">
    <location>
        <begin position="229"/>
        <end position="255"/>
    </location>
</feature>
<dbReference type="eggNOG" id="COG1842">
    <property type="taxonomic scope" value="Bacteria"/>
</dbReference>
<dbReference type="RefSeq" id="WP_037930166.1">
    <property type="nucleotide sequence ID" value="NZ_JBFADL010000002.1"/>
</dbReference>
<evidence type="ECO:0000313" key="3">
    <source>
        <dbReference type="EMBL" id="KES07803.1"/>
    </source>
</evidence>
<accession>A0A081XW80</accession>
<dbReference type="Proteomes" id="UP000028341">
    <property type="component" value="Unassembled WGS sequence"/>
</dbReference>
<gene>
    <name evidence="3" type="ORF">BU52_07720</name>
</gene>
<keyword evidence="4" id="KW-1185">Reference proteome</keyword>
<evidence type="ECO:0000313" key="4">
    <source>
        <dbReference type="Proteomes" id="UP000028341"/>
    </source>
</evidence>